<keyword evidence="3" id="KW-1185">Reference proteome</keyword>
<reference evidence="1 3" key="1">
    <citation type="journal article" date="2015" name="Genome Biol. Evol.">
        <title>Comparative Genomics of a Bacterivorous Green Alga Reveals Evolutionary Causalities and Consequences of Phago-Mixotrophic Mode of Nutrition.</title>
        <authorList>
            <person name="Burns J.A."/>
            <person name="Paasch A."/>
            <person name="Narechania A."/>
            <person name="Kim E."/>
        </authorList>
    </citation>
    <scope>NUCLEOTIDE SEQUENCE [LARGE SCALE GENOMIC DNA]</scope>
    <source>
        <strain evidence="1">PLY_AMNH</strain>
    </source>
</reference>
<dbReference type="Proteomes" id="UP001190700">
    <property type="component" value="Unassembled WGS sequence"/>
</dbReference>
<accession>A0AAE0BTG1</accession>
<organism evidence="1 3">
    <name type="scientific">Cymbomonas tetramitiformis</name>
    <dbReference type="NCBI Taxonomy" id="36881"/>
    <lineage>
        <taxon>Eukaryota</taxon>
        <taxon>Viridiplantae</taxon>
        <taxon>Chlorophyta</taxon>
        <taxon>Pyramimonadophyceae</taxon>
        <taxon>Pyramimonadales</taxon>
        <taxon>Pyramimonadaceae</taxon>
        <taxon>Cymbomonas</taxon>
    </lineage>
</organism>
<dbReference type="EMBL" id="LGRX02025230">
    <property type="protein sequence ID" value="KAK3252759.1"/>
    <property type="molecule type" value="Genomic_DNA"/>
</dbReference>
<evidence type="ECO:0000313" key="3">
    <source>
        <dbReference type="Proteomes" id="UP001190700"/>
    </source>
</evidence>
<dbReference type="InterPro" id="IPR018790">
    <property type="entry name" value="DUF2358"/>
</dbReference>
<dbReference type="SUPFAM" id="SSF54427">
    <property type="entry name" value="NTF2-like"/>
    <property type="match status" value="1"/>
</dbReference>
<sequence length="190" mass="21909">MLKTISTILVVRVRLERVDWPEEGNTPSGQNDASNYPTSFSTHTLDELLDGIREDYVDRNYLWTGDIRADLYDEDCTFTDPTLSFKGLSTFQNNVANLNKIVDVLVEENGTELYSIELLAEEEKVCASWRMYGTFKLPWRPRLNVKGRTEFSYDPDNGNRVFSYDEFWKLSAKDALLQLVTPGERDRDSS</sequence>
<proteinExistence type="predicted"/>
<comment type="caution">
    <text evidence="1">The sequence shown here is derived from an EMBL/GenBank/DDBJ whole genome shotgun (WGS) entry which is preliminary data.</text>
</comment>
<dbReference type="PANTHER" id="PTHR34123:SF1">
    <property type="entry name" value="OS04G0578200 PROTEIN"/>
    <property type="match status" value="1"/>
</dbReference>
<dbReference type="PANTHER" id="PTHR34123">
    <property type="entry name" value="OS04G0578200 PROTEIN"/>
    <property type="match status" value="1"/>
</dbReference>
<dbReference type="Pfam" id="PF10184">
    <property type="entry name" value="DUF2358"/>
    <property type="match status" value="1"/>
</dbReference>
<protein>
    <submittedName>
        <fullName evidence="1">Uncharacterized protein</fullName>
    </submittedName>
</protein>
<reference evidence="1" key="2">
    <citation type="submission" date="2023-06" db="EMBL/GenBank/DDBJ databases">
        <title>Long-read-based genome assembly of the green algal bacterivore Cymbomonas tetramitiformis.</title>
        <authorList>
            <person name="Gyaltshen Y."/>
            <person name="Rozenberg A."/>
            <person name="Paasch A."/>
            <person name="Burns J.A."/>
            <person name="Warring S."/>
            <person name="Larson R."/>
            <person name="Maurer-Alcala X."/>
            <person name="Dacks J."/>
            <person name="Kim E."/>
        </authorList>
    </citation>
    <scope>NUCLEOTIDE SEQUENCE</scope>
    <source>
        <strain evidence="1">PLY_AMNH</strain>
    </source>
</reference>
<dbReference type="InterPro" id="IPR032710">
    <property type="entry name" value="NTF2-like_dom_sf"/>
</dbReference>
<evidence type="ECO:0000313" key="1">
    <source>
        <dbReference type="EMBL" id="KAK3241467.1"/>
    </source>
</evidence>
<name>A0AAE0BTG1_9CHLO</name>
<dbReference type="EMBL" id="LGRX02033390">
    <property type="protein sequence ID" value="KAK3241467.1"/>
    <property type="molecule type" value="Genomic_DNA"/>
</dbReference>
<gene>
    <name evidence="2" type="ORF">CYMTET_37964</name>
    <name evidence="1" type="ORF">CYMTET_48768</name>
</gene>
<dbReference type="AlphaFoldDB" id="A0AAE0BTG1"/>
<evidence type="ECO:0000313" key="2">
    <source>
        <dbReference type="EMBL" id="KAK3252759.1"/>
    </source>
</evidence>